<keyword evidence="2" id="KW-1185">Reference proteome</keyword>
<reference evidence="1 2" key="1">
    <citation type="journal article" date="2009" name="J. Bacteriol.">
        <title>Complete genome sequence of Robiginitalea biformata HTCC2501.</title>
        <authorList>
            <person name="Oh H.M."/>
            <person name="Giovannoni S.J."/>
            <person name="Lee K."/>
            <person name="Ferriera S."/>
            <person name="Johnson J."/>
            <person name="Cho J.C."/>
        </authorList>
    </citation>
    <scope>NUCLEOTIDE SEQUENCE [LARGE SCALE GENOMIC DNA]</scope>
    <source>
        <strain evidence="2">ATCC BAA-864 / HTCC2501 / KCTC 12146</strain>
    </source>
</reference>
<keyword evidence="1" id="KW-0456">Lyase</keyword>
<accession>A4CNH6</accession>
<proteinExistence type="predicted"/>
<dbReference type="eggNOG" id="ENOG5032REB">
    <property type="taxonomic scope" value="Bacteria"/>
</dbReference>
<dbReference type="HOGENOM" id="CLU_120456_0_0_10"/>
<evidence type="ECO:0000313" key="2">
    <source>
        <dbReference type="Proteomes" id="UP000009049"/>
    </source>
</evidence>
<dbReference type="STRING" id="313596.RB2501_00166"/>
<name>A4CNH6_ROBBH</name>
<dbReference type="RefSeq" id="WP_015755231.1">
    <property type="nucleotide sequence ID" value="NC_013222.1"/>
</dbReference>
<dbReference type="EMBL" id="CP001712">
    <property type="protein sequence ID" value="EAR14443.1"/>
    <property type="molecule type" value="Genomic_DNA"/>
</dbReference>
<organism evidence="1 2">
    <name type="scientific">Robiginitalea biformata (strain ATCC BAA-864 / DSM 15991 / KCTC 12146 / HTCC2501)</name>
    <dbReference type="NCBI Taxonomy" id="313596"/>
    <lineage>
        <taxon>Bacteria</taxon>
        <taxon>Pseudomonadati</taxon>
        <taxon>Bacteroidota</taxon>
        <taxon>Flavobacteriia</taxon>
        <taxon>Flavobacteriales</taxon>
        <taxon>Flavobacteriaceae</taxon>
        <taxon>Robiginitalea</taxon>
    </lineage>
</organism>
<dbReference type="OrthoDB" id="979487at2"/>
<dbReference type="AlphaFoldDB" id="A4CNH6"/>
<dbReference type="Proteomes" id="UP000009049">
    <property type="component" value="Chromosome"/>
</dbReference>
<dbReference type="GO" id="GO:0016829">
    <property type="term" value="F:lyase activity"/>
    <property type="evidence" value="ECO:0007669"/>
    <property type="project" value="UniProtKB-KW"/>
</dbReference>
<protein>
    <submittedName>
        <fullName evidence="1">Adenylosuccinate lyase</fullName>
    </submittedName>
</protein>
<evidence type="ECO:0000313" key="1">
    <source>
        <dbReference type="EMBL" id="EAR14443.1"/>
    </source>
</evidence>
<dbReference type="KEGG" id="rbi:RB2501_00166"/>
<sequence length="189" mass="21738">MELNNQLLQRLDYVDATRKKRLAMAAEILGTPHWLPDLIAICLNRHDAIGSRACWVLEFVFKKDPARLFPYLGVFIDGLSRLQEESSIRPMAKICELLAGSYYKPGKGAKPPLESRHRERMAEVCFDWLIGPHKVAPKAYCMQTLYLLGEEFPWIRPELREVLKLNYAKGSAAYQARARHVLKLLEKSQ</sequence>
<gene>
    <name evidence="1" type="ordered locus">RB2501_00166</name>
</gene>